<dbReference type="AlphaFoldDB" id="A0A0F9D9C4"/>
<feature type="domain" description="Thymidylate kinase-like" evidence="1">
    <location>
        <begin position="27"/>
        <end position="93"/>
    </location>
</feature>
<organism evidence="2">
    <name type="scientific">marine sediment metagenome</name>
    <dbReference type="NCBI Taxonomy" id="412755"/>
    <lineage>
        <taxon>unclassified sequences</taxon>
        <taxon>metagenomes</taxon>
        <taxon>ecological metagenomes</taxon>
    </lineage>
</organism>
<dbReference type="Pfam" id="PF02223">
    <property type="entry name" value="Thymidylate_kin"/>
    <property type="match status" value="1"/>
</dbReference>
<accession>A0A0F9D9C4</accession>
<gene>
    <name evidence="2" type="ORF">LCGC14_2227140</name>
</gene>
<dbReference type="InterPro" id="IPR027417">
    <property type="entry name" value="P-loop_NTPase"/>
</dbReference>
<reference evidence="2" key="1">
    <citation type="journal article" date="2015" name="Nature">
        <title>Complex archaea that bridge the gap between prokaryotes and eukaryotes.</title>
        <authorList>
            <person name="Spang A."/>
            <person name="Saw J.H."/>
            <person name="Jorgensen S.L."/>
            <person name="Zaremba-Niedzwiedzka K."/>
            <person name="Martijn J."/>
            <person name="Lind A.E."/>
            <person name="van Eijk R."/>
            <person name="Schleper C."/>
            <person name="Guy L."/>
            <person name="Ettema T.J."/>
        </authorList>
    </citation>
    <scope>NUCLEOTIDE SEQUENCE</scope>
</reference>
<evidence type="ECO:0000259" key="1">
    <source>
        <dbReference type="Pfam" id="PF02223"/>
    </source>
</evidence>
<dbReference type="InterPro" id="IPR039430">
    <property type="entry name" value="Thymidylate_kin-like_dom"/>
</dbReference>
<evidence type="ECO:0000313" key="2">
    <source>
        <dbReference type="EMBL" id="KKL58258.1"/>
    </source>
</evidence>
<protein>
    <recommendedName>
        <fullName evidence="1">Thymidylate kinase-like domain-containing protein</fullName>
    </recommendedName>
</protein>
<name>A0A0F9D9C4_9ZZZZ</name>
<feature type="non-terminal residue" evidence="2">
    <location>
        <position position="116"/>
    </location>
</feature>
<sequence length="116" mass="13600">MNKQTDKLFTSWFYGLGNIFLYHKFKEENIITDRHLVSNHCWSGADASENVFNLLVNELGSPDFTFLIYASPAVVIERIKKRSLKDPDLQKTELISQLYPKMEGFLKKHKMKYLLI</sequence>
<proteinExistence type="predicted"/>
<dbReference type="Gene3D" id="3.40.50.300">
    <property type="entry name" value="P-loop containing nucleotide triphosphate hydrolases"/>
    <property type="match status" value="1"/>
</dbReference>
<dbReference type="EMBL" id="LAZR01029885">
    <property type="protein sequence ID" value="KKL58258.1"/>
    <property type="molecule type" value="Genomic_DNA"/>
</dbReference>
<comment type="caution">
    <text evidence="2">The sequence shown here is derived from an EMBL/GenBank/DDBJ whole genome shotgun (WGS) entry which is preliminary data.</text>
</comment>
<dbReference type="SUPFAM" id="SSF52540">
    <property type="entry name" value="P-loop containing nucleoside triphosphate hydrolases"/>
    <property type="match status" value="1"/>
</dbReference>